<sequence>AITSSLQPLDKSESVPSMLKLKIATLFNLKTWSLQRTDIVMHSATKSISGHADVMAGVLVAFPCTAQNEIGQYDAALLLLVLLKQLMYRGKLMFLLLHQRLLALEGGGD</sequence>
<gene>
    <name evidence="4" type="ORF">MKW98_026285</name>
</gene>
<evidence type="ECO:0000256" key="3">
    <source>
        <dbReference type="RuleBase" id="RU362118"/>
    </source>
</evidence>
<dbReference type="InterPro" id="IPR000277">
    <property type="entry name" value="Cys/Met-Metab_PyrdxlP-dep_enz"/>
</dbReference>
<dbReference type="GO" id="GO:0030170">
    <property type="term" value="F:pyridoxal phosphate binding"/>
    <property type="evidence" value="ECO:0007669"/>
    <property type="project" value="InterPro"/>
</dbReference>
<dbReference type="InterPro" id="IPR015424">
    <property type="entry name" value="PyrdxlP-dep_Trfase"/>
</dbReference>
<keyword evidence="2 3" id="KW-0663">Pyridoxal phosphate</keyword>
<name>A0AAD4THD1_9MAGN</name>
<comment type="similarity">
    <text evidence="3">Belongs to the trans-sulfuration enzymes family.</text>
</comment>
<comment type="caution">
    <text evidence="4">The sequence shown here is derived from an EMBL/GenBank/DDBJ whole genome shotgun (WGS) entry which is preliminary data.</text>
</comment>
<dbReference type="SUPFAM" id="SSF53383">
    <property type="entry name" value="PLP-dependent transferases"/>
    <property type="match status" value="1"/>
</dbReference>
<evidence type="ECO:0000313" key="5">
    <source>
        <dbReference type="Proteomes" id="UP001202328"/>
    </source>
</evidence>
<dbReference type="Pfam" id="PF01053">
    <property type="entry name" value="Cys_Met_Meta_PP"/>
    <property type="match status" value="1"/>
</dbReference>
<dbReference type="Gene3D" id="3.40.640.10">
    <property type="entry name" value="Type I PLP-dependent aspartate aminotransferase-like (Major domain)"/>
    <property type="match status" value="1"/>
</dbReference>
<evidence type="ECO:0000256" key="2">
    <source>
        <dbReference type="ARBA" id="ARBA00022898"/>
    </source>
</evidence>
<reference evidence="4" key="1">
    <citation type="submission" date="2022-04" db="EMBL/GenBank/DDBJ databases">
        <title>A functionally conserved STORR gene fusion in Papaver species that diverged 16.8 million years ago.</title>
        <authorList>
            <person name="Catania T."/>
        </authorList>
    </citation>
    <scope>NUCLEOTIDE SEQUENCE</scope>
    <source>
        <strain evidence="4">S-188037</strain>
    </source>
</reference>
<proteinExistence type="inferred from homology"/>
<dbReference type="InterPro" id="IPR015421">
    <property type="entry name" value="PyrdxlP-dep_Trfase_major"/>
</dbReference>
<dbReference type="GO" id="GO:0019346">
    <property type="term" value="P:transsulfuration"/>
    <property type="evidence" value="ECO:0007669"/>
    <property type="project" value="InterPro"/>
</dbReference>
<accession>A0AAD4THD1</accession>
<evidence type="ECO:0000313" key="4">
    <source>
        <dbReference type="EMBL" id="KAI3956768.1"/>
    </source>
</evidence>
<evidence type="ECO:0000256" key="1">
    <source>
        <dbReference type="ARBA" id="ARBA00001933"/>
    </source>
</evidence>
<dbReference type="AlphaFoldDB" id="A0AAD4THD1"/>
<dbReference type="EMBL" id="JAJJMB010001483">
    <property type="protein sequence ID" value="KAI3956768.1"/>
    <property type="molecule type" value="Genomic_DNA"/>
</dbReference>
<comment type="cofactor">
    <cofactor evidence="1 3">
        <name>pyridoxal 5'-phosphate</name>
        <dbReference type="ChEBI" id="CHEBI:597326"/>
    </cofactor>
</comment>
<protein>
    <submittedName>
        <fullName evidence="4">Uncharacterized protein</fullName>
    </submittedName>
</protein>
<organism evidence="4 5">
    <name type="scientific">Papaver atlanticum</name>
    <dbReference type="NCBI Taxonomy" id="357466"/>
    <lineage>
        <taxon>Eukaryota</taxon>
        <taxon>Viridiplantae</taxon>
        <taxon>Streptophyta</taxon>
        <taxon>Embryophyta</taxon>
        <taxon>Tracheophyta</taxon>
        <taxon>Spermatophyta</taxon>
        <taxon>Magnoliopsida</taxon>
        <taxon>Ranunculales</taxon>
        <taxon>Papaveraceae</taxon>
        <taxon>Papaveroideae</taxon>
        <taxon>Papaver</taxon>
    </lineage>
</organism>
<feature type="non-terminal residue" evidence="4">
    <location>
        <position position="1"/>
    </location>
</feature>
<dbReference type="Proteomes" id="UP001202328">
    <property type="component" value="Unassembled WGS sequence"/>
</dbReference>
<keyword evidence="5" id="KW-1185">Reference proteome</keyword>